<dbReference type="Proteomes" id="UP000288429">
    <property type="component" value="Unassembled WGS sequence"/>
</dbReference>
<dbReference type="SMART" id="SM01100">
    <property type="entry name" value="CRAL_TRIO_N"/>
    <property type="match status" value="1"/>
</dbReference>
<dbReference type="PROSITE" id="PS50191">
    <property type="entry name" value="CRAL_TRIO"/>
    <property type="match status" value="1"/>
</dbReference>
<dbReference type="PANTHER" id="PTHR45657:SF3">
    <property type="entry name" value="TRANSPORTER, PUTATIVE (AFU_ORTHOLOGUE AFUA_5G09260)-RELATED"/>
    <property type="match status" value="1"/>
</dbReference>
<name>A0A428TW46_9HYPO</name>
<feature type="domain" description="CRAL-TRIO" evidence="1">
    <location>
        <begin position="173"/>
        <end position="367"/>
    </location>
</feature>
<dbReference type="InterPro" id="IPR001251">
    <property type="entry name" value="CRAL-TRIO_dom"/>
</dbReference>
<dbReference type="PANTHER" id="PTHR45657">
    <property type="entry name" value="CRAL-TRIO DOMAIN-CONTAINING PROTEIN YKL091C-RELATED"/>
    <property type="match status" value="1"/>
</dbReference>
<dbReference type="InterPro" id="IPR051026">
    <property type="entry name" value="PI/PC_transfer"/>
</dbReference>
<dbReference type="SUPFAM" id="SSF46938">
    <property type="entry name" value="CRAL/TRIO N-terminal domain"/>
    <property type="match status" value="1"/>
</dbReference>
<dbReference type="InterPro" id="IPR011074">
    <property type="entry name" value="CRAL/TRIO_N_dom"/>
</dbReference>
<protein>
    <recommendedName>
        <fullName evidence="1">CRAL-TRIO domain-containing protein</fullName>
    </recommendedName>
</protein>
<dbReference type="EMBL" id="NIZV01000128">
    <property type="protein sequence ID" value="RSM06287.1"/>
    <property type="molecule type" value="Genomic_DNA"/>
</dbReference>
<dbReference type="SMART" id="SM00516">
    <property type="entry name" value="SEC14"/>
    <property type="match status" value="1"/>
</dbReference>
<dbReference type="InterPro" id="IPR036273">
    <property type="entry name" value="CRAL/TRIO_N_dom_sf"/>
</dbReference>
<evidence type="ECO:0000313" key="2">
    <source>
        <dbReference type="EMBL" id="RSM06287.1"/>
    </source>
</evidence>
<proteinExistence type="predicted"/>
<organism evidence="2 3">
    <name type="scientific">Fusarium ambrosium</name>
    <dbReference type="NCBI Taxonomy" id="131363"/>
    <lineage>
        <taxon>Eukaryota</taxon>
        <taxon>Fungi</taxon>
        <taxon>Dikarya</taxon>
        <taxon>Ascomycota</taxon>
        <taxon>Pezizomycotina</taxon>
        <taxon>Sordariomycetes</taxon>
        <taxon>Hypocreomycetidae</taxon>
        <taxon>Hypocreales</taxon>
        <taxon>Nectriaceae</taxon>
        <taxon>Fusarium</taxon>
        <taxon>Fusarium solani species complex</taxon>
    </lineage>
</organism>
<evidence type="ECO:0000313" key="3">
    <source>
        <dbReference type="Proteomes" id="UP000288429"/>
    </source>
</evidence>
<dbReference type="Pfam" id="PF00650">
    <property type="entry name" value="CRAL_TRIO"/>
    <property type="match status" value="1"/>
</dbReference>
<dbReference type="Gene3D" id="1.10.8.20">
    <property type="entry name" value="N-terminal domain of phosphatidylinositol transfer protein sec14p"/>
    <property type="match status" value="1"/>
</dbReference>
<dbReference type="SUPFAM" id="SSF52087">
    <property type="entry name" value="CRAL/TRIO domain"/>
    <property type="match status" value="1"/>
</dbReference>
<dbReference type="Pfam" id="PF03765">
    <property type="entry name" value="CRAL_TRIO_N"/>
    <property type="match status" value="1"/>
</dbReference>
<reference evidence="2 3" key="1">
    <citation type="submission" date="2017-06" db="EMBL/GenBank/DDBJ databases">
        <title>Cmopartive genomic analysis of Ambrosia Fusariam Clade fungi.</title>
        <authorList>
            <person name="Stajich J.E."/>
            <person name="Carrillo J."/>
            <person name="Kijimoto T."/>
            <person name="Eskalen A."/>
            <person name="O'Donnell K."/>
            <person name="Kasson M."/>
        </authorList>
    </citation>
    <scope>NUCLEOTIDE SEQUENCE [LARGE SCALE GENOMIC DNA]</scope>
    <source>
        <strain evidence="2 3">NRRL 20438</strain>
    </source>
</reference>
<keyword evidence="3" id="KW-1185">Reference proteome</keyword>
<dbReference type="CDD" id="cd00170">
    <property type="entry name" value="SEC14"/>
    <property type="match status" value="1"/>
</dbReference>
<gene>
    <name evidence="2" type="ORF">CDV31_009224</name>
</gene>
<accession>A0A428TW46</accession>
<dbReference type="AlphaFoldDB" id="A0A428TW46"/>
<evidence type="ECO:0000259" key="1">
    <source>
        <dbReference type="PROSITE" id="PS50191"/>
    </source>
</evidence>
<dbReference type="InterPro" id="IPR036865">
    <property type="entry name" value="CRAL-TRIO_dom_sf"/>
</dbReference>
<dbReference type="Gene3D" id="3.40.525.10">
    <property type="entry name" value="CRAL-TRIO lipid binding domain"/>
    <property type="match status" value="1"/>
</dbReference>
<comment type="caution">
    <text evidence="2">The sequence shown here is derived from an EMBL/GenBank/DDBJ whole genome shotgun (WGS) entry which is preliminary data.</text>
</comment>
<sequence length="502" mass="56572">MDGRFPALPIMSFFAVASSFSLSVFFPSFLFAHPLLYEPPDVDRPEYTLSLFPISQKLDLSVNMTTDHDANGAPAARVKSSASTIGDHAYPHGHLGHLNPGQEEAFVQFKNVLEERGLLKRGPPASHDDPLLLRYLRARRWVVEDAYQQFKDTEEWRKANDLDVLYNTIDLDAYEQSRRLYPQWTGRRDRRGIPVYVFEVKTLDNKTVHEYEKVGASTTFSQAKADGKTPSGLLRLFALYENLTRFNMPFCTQLHDREHPEVPITLSTNIVDISGVGLKQFWNLKQHMQAASQLATAHYPETLDRIFIIGAPVFFSTVWGWIKRWFDPITVSKIFILGHHEVKTVLEQFIEPRNIPKKYGGELDYTFGQLSIPDPHWDGIVKWENGHKGFPSGPLLWEDIEGDRLACVARGYKGGQPRNERICTIPKTFAPVEAKTNGVNGVSTGTVAHDHDVAEGTQTTRVETHDDGVQTDDALMNDVQEKLKIQDDKPAAAAAAQQTTTA</sequence>